<dbReference type="InterPro" id="IPR051781">
    <property type="entry name" value="Metallo-dep_Hydrolase"/>
</dbReference>
<dbReference type="InterPro" id="IPR013108">
    <property type="entry name" value="Amidohydro_3"/>
</dbReference>
<name>A0ABW3SM05_9BACT</name>
<dbReference type="SUPFAM" id="SSF51556">
    <property type="entry name" value="Metallo-dependent hydrolases"/>
    <property type="match status" value="1"/>
</dbReference>
<dbReference type="InterPro" id="IPR011059">
    <property type="entry name" value="Metal-dep_hydrolase_composite"/>
</dbReference>
<keyword evidence="4" id="KW-1185">Reference proteome</keyword>
<accession>A0ABW3SM05</accession>
<evidence type="ECO:0000256" key="1">
    <source>
        <dbReference type="SAM" id="SignalP"/>
    </source>
</evidence>
<evidence type="ECO:0000313" key="4">
    <source>
        <dbReference type="Proteomes" id="UP001597094"/>
    </source>
</evidence>
<reference evidence="4" key="1">
    <citation type="journal article" date="2019" name="Int. J. Syst. Evol. Microbiol.">
        <title>The Global Catalogue of Microorganisms (GCM) 10K type strain sequencing project: providing services to taxonomists for standard genome sequencing and annotation.</title>
        <authorList>
            <consortium name="The Broad Institute Genomics Platform"/>
            <consortium name="The Broad Institute Genome Sequencing Center for Infectious Disease"/>
            <person name="Wu L."/>
            <person name="Ma J."/>
        </authorList>
    </citation>
    <scope>NUCLEOTIDE SEQUENCE [LARGE SCALE GENOMIC DNA]</scope>
    <source>
        <strain evidence="4">JCM 31319</strain>
    </source>
</reference>
<organism evidence="3 4">
    <name type="scientific">Pontibacter rugosus</name>
    <dbReference type="NCBI Taxonomy" id="1745966"/>
    <lineage>
        <taxon>Bacteria</taxon>
        <taxon>Pseudomonadati</taxon>
        <taxon>Bacteroidota</taxon>
        <taxon>Cytophagia</taxon>
        <taxon>Cytophagales</taxon>
        <taxon>Hymenobacteraceae</taxon>
        <taxon>Pontibacter</taxon>
    </lineage>
</organism>
<sequence length="404" mass="42823">MKKHIQLASAILAGLAILGVQQAEAQIAVKGETVYTMAGVPIKNGVVLLKDGKVEAVGANLQVPQHYKVYTAKVVTPGLVDAHTTVGLAGIYNIPADQQQLEPTAPIQPELRALDAYNPNEQLVEWVRNHGVTTINTGHGPGGLISGQTMTIKTSSDGFATLMDTTNMVVFTLGATVGEHYNSPKTSAKGMAMLRSELQAAQAYAKKSANSDVSKRPDRNLKMEYLVGVLNGKYKALVTANQSQDIMAALRLAKEFNLSLVLDGAAESYLLLDEIKAAGVPVILHPTMARANGDTKNMSFETAAILAKAGIPVAIQSGFEQYVPRARVLLFEAGAAVANGMTPEQALAAITTTPAKIIGLDKRVGSLEKGKDADLVLYDGDPFEYTSHVCAVIIDGKVVSEECN</sequence>
<dbReference type="RefSeq" id="WP_377524413.1">
    <property type="nucleotide sequence ID" value="NZ_JBHTLD010000042.1"/>
</dbReference>
<feature type="signal peptide" evidence="1">
    <location>
        <begin position="1"/>
        <end position="25"/>
    </location>
</feature>
<dbReference type="SUPFAM" id="SSF51338">
    <property type="entry name" value="Composite domain of metallo-dependent hydrolases"/>
    <property type="match status" value="1"/>
</dbReference>
<evidence type="ECO:0000259" key="2">
    <source>
        <dbReference type="Pfam" id="PF07969"/>
    </source>
</evidence>
<dbReference type="Proteomes" id="UP001597094">
    <property type="component" value="Unassembled WGS sequence"/>
</dbReference>
<feature type="domain" description="Amidohydrolase 3" evidence="2">
    <location>
        <begin position="338"/>
        <end position="399"/>
    </location>
</feature>
<comment type="caution">
    <text evidence="3">The sequence shown here is derived from an EMBL/GenBank/DDBJ whole genome shotgun (WGS) entry which is preliminary data.</text>
</comment>
<keyword evidence="1" id="KW-0732">Signal</keyword>
<evidence type="ECO:0000313" key="3">
    <source>
        <dbReference type="EMBL" id="MFD1185899.1"/>
    </source>
</evidence>
<dbReference type="PANTHER" id="PTHR43135">
    <property type="entry name" value="ALPHA-D-RIBOSE 1-METHYLPHOSPHONATE 5-TRIPHOSPHATE DIPHOSPHATASE"/>
    <property type="match status" value="1"/>
</dbReference>
<proteinExistence type="predicted"/>
<dbReference type="PANTHER" id="PTHR43135:SF3">
    <property type="entry name" value="ALPHA-D-RIBOSE 1-METHYLPHOSPHONATE 5-TRIPHOSPHATE DIPHOSPHATASE"/>
    <property type="match status" value="1"/>
</dbReference>
<dbReference type="Gene3D" id="3.20.20.140">
    <property type="entry name" value="Metal-dependent hydrolases"/>
    <property type="match status" value="1"/>
</dbReference>
<gene>
    <name evidence="3" type="ORF">ACFQ2O_06755</name>
</gene>
<dbReference type="InterPro" id="IPR032466">
    <property type="entry name" value="Metal_Hydrolase"/>
</dbReference>
<feature type="chain" id="PRO_5046518898" evidence="1">
    <location>
        <begin position="26"/>
        <end position="404"/>
    </location>
</feature>
<protein>
    <submittedName>
        <fullName evidence="3">Amidohydrolase family protein</fullName>
    </submittedName>
</protein>
<dbReference type="EMBL" id="JBHTLD010000042">
    <property type="protein sequence ID" value="MFD1185899.1"/>
    <property type="molecule type" value="Genomic_DNA"/>
</dbReference>
<dbReference type="Pfam" id="PF07969">
    <property type="entry name" value="Amidohydro_3"/>
    <property type="match status" value="1"/>
</dbReference>